<dbReference type="GO" id="GO:0016614">
    <property type="term" value="F:oxidoreductase activity, acting on CH-OH group of donors"/>
    <property type="evidence" value="ECO:0007669"/>
    <property type="project" value="InterPro"/>
</dbReference>
<keyword evidence="7" id="KW-1185">Reference proteome</keyword>
<name>A0A0G4GFK1_VITBC</name>
<keyword evidence="4" id="KW-0520">NAD</keyword>
<dbReference type="Gene3D" id="1.20.1090.10">
    <property type="entry name" value="Dehydroquinate synthase-like - alpha domain"/>
    <property type="match status" value="1"/>
</dbReference>
<accession>A0A0G4GFK1</accession>
<dbReference type="InterPro" id="IPR018211">
    <property type="entry name" value="ADH_Fe_CS"/>
</dbReference>
<dbReference type="EMBL" id="CDMY01000646">
    <property type="protein sequence ID" value="CEM28074.1"/>
    <property type="molecule type" value="Genomic_DNA"/>
</dbReference>
<dbReference type="PROSITE" id="PS00913">
    <property type="entry name" value="ADH_IRON_1"/>
    <property type="match status" value="1"/>
</dbReference>
<dbReference type="PhylomeDB" id="A0A0G4GFK1"/>
<evidence type="ECO:0000256" key="2">
    <source>
        <dbReference type="ARBA" id="ARBA00022723"/>
    </source>
</evidence>
<dbReference type="VEuPathDB" id="CryptoDB:Vbra_17591"/>
<evidence type="ECO:0000313" key="6">
    <source>
        <dbReference type="EMBL" id="CEM28074.1"/>
    </source>
</evidence>
<dbReference type="AlphaFoldDB" id="A0A0G4GFK1"/>
<evidence type="ECO:0000256" key="4">
    <source>
        <dbReference type="ARBA" id="ARBA00023027"/>
    </source>
</evidence>
<dbReference type="Pfam" id="PF00465">
    <property type="entry name" value="Fe-ADH"/>
    <property type="match status" value="1"/>
</dbReference>
<protein>
    <recommendedName>
        <fullName evidence="5">Alcohol dehydrogenase iron-type/glycerol dehydrogenase GldA domain-containing protein</fullName>
    </recommendedName>
</protein>
<reference evidence="6 7" key="1">
    <citation type="submission" date="2014-11" db="EMBL/GenBank/DDBJ databases">
        <authorList>
            <person name="Zhu J."/>
            <person name="Qi W."/>
            <person name="Song R."/>
        </authorList>
    </citation>
    <scope>NUCLEOTIDE SEQUENCE [LARGE SCALE GENOMIC DNA]</scope>
</reference>
<dbReference type="GO" id="GO:0005829">
    <property type="term" value="C:cytosol"/>
    <property type="evidence" value="ECO:0007669"/>
    <property type="project" value="TreeGrafter"/>
</dbReference>
<dbReference type="NCBIfam" id="NF006941">
    <property type="entry name" value="PRK09423.1"/>
    <property type="match status" value="1"/>
</dbReference>
<dbReference type="InterPro" id="IPR016205">
    <property type="entry name" value="Glycerol_DH"/>
</dbReference>
<dbReference type="STRING" id="1169540.A0A0G4GFK1"/>
<dbReference type="Gene3D" id="3.40.50.1970">
    <property type="match status" value="1"/>
</dbReference>
<organism evidence="6 7">
    <name type="scientific">Vitrella brassicaformis (strain CCMP3155)</name>
    <dbReference type="NCBI Taxonomy" id="1169540"/>
    <lineage>
        <taxon>Eukaryota</taxon>
        <taxon>Sar</taxon>
        <taxon>Alveolata</taxon>
        <taxon>Colpodellida</taxon>
        <taxon>Vitrellaceae</taxon>
        <taxon>Vitrella</taxon>
    </lineage>
</organism>
<evidence type="ECO:0000259" key="5">
    <source>
        <dbReference type="Pfam" id="PF00465"/>
    </source>
</evidence>
<keyword evidence="2" id="KW-0479">Metal-binding</keyword>
<dbReference type="CDD" id="cd08170">
    <property type="entry name" value="GlyDH"/>
    <property type="match status" value="1"/>
</dbReference>
<sequence>MSTIITNIFPGRYIQGPNAFKTLPEEIKRFGPRCIALLCPFSTKVILPTIKQPLHAALDLFDATEFNNECTDEEIDRLVQLANTHKPNVLLGMGGGKALDTIKCVADKMGLPCIMCPTMASTDAPCSALSIVYTADGAVKRIQYHRKNPDVVIVDSVTVSKAPVRMIVAGMGDALATWFEAESCKIKNAPNSTNSGRPGSLTAYALARLCYDTLLEWGVQAKCAVEAQTVTPALEKIIEANTLLSGLGFESAGLAAAHAIHNGLTQLPQTHHNVHGEKVAIGLQASLFLTGKGQEIVDEVYTFCEAIGLPTQLNDIGLREVTDDELMIVAKRSLEPGDSMINEPYPIDAEAIVRAMRMADHYGKARKHGLLSKQVSTQLHTRKFVQLHCH</sequence>
<dbReference type="InParanoid" id="A0A0G4GFK1"/>
<comment type="similarity">
    <text evidence="1">Belongs to the iron-containing alcohol dehydrogenase family.</text>
</comment>
<dbReference type="PANTHER" id="PTHR43616">
    <property type="entry name" value="GLYCEROL DEHYDROGENASE"/>
    <property type="match status" value="1"/>
</dbReference>
<evidence type="ECO:0000256" key="1">
    <source>
        <dbReference type="ARBA" id="ARBA00007358"/>
    </source>
</evidence>
<evidence type="ECO:0000256" key="3">
    <source>
        <dbReference type="ARBA" id="ARBA00023002"/>
    </source>
</evidence>
<dbReference type="GO" id="GO:0046872">
    <property type="term" value="F:metal ion binding"/>
    <property type="evidence" value="ECO:0007669"/>
    <property type="project" value="UniProtKB-KW"/>
</dbReference>
<evidence type="ECO:0000313" key="7">
    <source>
        <dbReference type="Proteomes" id="UP000041254"/>
    </source>
</evidence>
<dbReference type="PANTHER" id="PTHR43616:SF5">
    <property type="entry name" value="GLYCEROL DEHYDROGENASE 1"/>
    <property type="match status" value="1"/>
</dbReference>
<dbReference type="OMA" id="GVGTIMM"/>
<keyword evidence="3" id="KW-0560">Oxidoreductase</keyword>
<dbReference type="PIRSF" id="PIRSF000112">
    <property type="entry name" value="Glycerol_dehydrogenase"/>
    <property type="match status" value="1"/>
</dbReference>
<gene>
    <name evidence="6" type="ORF">Vbra_17591</name>
</gene>
<dbReference type="OrthoDB" id="448646at2759"/>
<feature type="domain" description="Alcohol dehydrogenase iron-type/glycerol dehydrogenase GldA" evidence="5">
    <location>
        <begin position="10"/>
        <end position="155"/>
    </location>
</feature>
<proteinExistence type="inferred from homology"/>
<dbReference type="SUPFAM" id="SSF56796">
    <property type="entry name" value="Dehydroquinate synthase-like"/>
    <property type="match status" value="1"/>
</dbReference>
<dbReference type="Proteomes" id="UP000041254">
    <property type="component" value="Unassembled WGS sequence"/>
</dbReference>
<dbReference type="InterPro" id="IPR001670">
    <property type="entry name" value="ADH_Fe/GldA"/>
</dbReference>